<name>A0A0K2T161_LEPSM</name>
<dbReference type="EMBL" id="HACA01002408">
    <property type="protein sequence ID" value="CDW19769.1"/>
    <property type="molecule type" value="Transcribed_RNA"/>
</dbReference>
<sequence>MKHISKPTFK</sequence>
<organism evidence="1">
    <name type="scientific">Lepeophtheirus salmonis</name>
    <name type="common">Salmon louse</name>
    <name type="synonym">Caligus salmonis</name>
    <dbReference type="NCBI Taxonomy" id="72036"/>
    <lineage>
        <taxon>Eukaryota</taxon>
        <taxon>Metazoa</taxon>
        <taxon>Ecdysozoa</taxon>
        <taxon>Arthropoda</taxon>
        <taxon>Crustacea</taxon>
        <taxon>Multicrustacea</taxon>
        <taxon>Hexanauplia</taxon>
        <taxon>Copepoda</taxon>
        <taxon>Siphonostomatoida</taxon>
        <taxon>Caligidae</taxon>
        <taxon>Lepeophtheirus</taxon>
    </lineage>
</organism>
<evidence type="ECO:0000313" key="1">
    <source>
        <dbReference type="EMBL" id="CDW19769.1"/>
    </source>
</evidence>
<accession>A0A0K2T161</accession>
<protein>
    <submittedName>
        <fullName evidence="1">Uncharacterized protein</fullName>
    </submittedName>
</protein>
<reference evidence="1" key="1">
    <citation type="submission" date="2014-05" db="EMBL/GenBank/DDBJ databases">
        <authorList>
            <person name="Chronopoulou M."/>
        </authorList>
    </citation>
    <scope>NUCLEOTIDE SEQUENCE</scope>
    <source>
        <tissue evidence="1">Whole organism</tissue>
    </source>
</reference>
<proteinExistence type="predicted"/>